<sequence length="158" mass="17678">MTKLDPKQAVRDTEPTTKAARLRDVMPEIEKRLAVGVQLRAIHQALTGAGFDLTLQTLKTYLYRYRKKQRAQTAGQQTASAGAVPVDLPASSQVGESVSDDAQTLETHEVPKTPDTPPSREPMSMQALDRLMKPDPVQQAEKLARYERLAKQQRRSRK</sequence>
<name>A0A158DIN2_9BURK</name>
<protein>
    <recommendedName>
        <fullName evidence="4">Conjugal transfer protein TraD</fullName>
    </recommendedName>
</protein>
<keyword evidence="3" id="KW-1185">Reference proteome</keyword>
<feature type="region of interest" description="Disordered" evidence="1">
    <location>
        <begin position="69"/>
        <end position="138"/>
    </location>
</feature>
<comment type="caution">
    <text evidence="2">The sequence shown here is derived from an EMBL/GenBank/DDBJ whole genome shotgun (WGS) entry which is preliminary data.</text>
</comment>
<dbReference type="STRING" id="1777140.AWB79_06986"/>
<feature type="compositionally biased region" description="Polar residues" evidence="1">
    <location>
        <begin position="90"/>
        <end position="105"/>
    </location>
</feature>
<dbReference type="EMBL" id="FCOA02000043">
    <property type="protein sequence ID" value="SAK93667.1"/>
    <property type="molecule type" value="Genomic_DNA"/>
</dbReference>
<gene>
    <name evidence="2" type="ORF">AWB79_06986</name>
</gene>
<organism evidence="2 3">
    <name type="scientific">Caballeronia hypogeia</name>
    <dbReference type="NCBI Taxonomy" id="1777140"/>
    <lineage>
        <taxon>Bacteria</taxon>
        <taxon>Pseudomonadati</taxon>
        <taxon>Pseudomonadota</taxon>
        <taxon>Betaproteobacteria</taxon>
        <taxon>Burkholderiales</taxon>
        <taxon>Burkholderiaceae</taxon>
        <taxon>Caballeronia</taxon>
    </lineage>
</organism>
<feature type="compositionally biased region" description="Low complexity" evidence="1">
    <location>
        <begin position="71"/>
        <end position="83"/>
    </location>
</feature>
<evidence type="ECO:0000313" key="2">
    <source>
        <dbReference type="EMBL" id="SAK93667.1"/>
    </source>
</evidence>
<dbReference type="RefSeq" id="WP_061172006.1">
    <property type="nucleotide sequence ID" value="NZ_FCOA02000043.1"/>
</dbReference>
<accession>A0A158DIN2</accession>
<reference evidence="2" key="1">
    <citation type="submission" date="2016-01" db="EMBL/GenBank/DDBJ databases">
        <authorList>
            <person name="Peeters C."/>
        </authorList>
    </citation>
    <scope>NUCLEOTIDE SEQUENCE</scope>
    <source>
        <strain evidence="2">LMG 29322</strain>
    </source>
</reference>
<dbReference type="AlphaFoldDB" id="A0A158DIN2"/>
<dbReference type="OrthoDB" id="367299at2"/>
<dbReference type="Proteomes" id="UP000054851">
    <property type="component" value="Unassembled WGS sequence"/>
</dbReference>
<evidence type="ECO:0000256" key="1">
    <source>
        <dbReference type="SAM" id="MobiDB-lite"/>
    </source>
</evidence>
<evidence type="ECO:0008006" key="4">
    <source>
        <dbReference type="Google" id="ProtNLM"/>
    </source>
</evidence>
<proteinExistence type="predicted"/>
<evidence type="ECO:0000313" key="3">
    <source>
        <dbReference type="Proteomes" id="UP000054851"/>
    </source>
</evidence>